<evidence type="ECO:0000256" key="1">
    <source>
        <dbReference type="SAM" id="MobiDB-lite"/>
    </source>
</evidence>
<evidence type="ECO:0000259" key="2">
    <source>
        <dbReference type="Pfam" id="PF23751"/>
    </source>
</evidence>
<dbReference type="PANTHER" id="PTHR14593">
    <property type="entry name" value="WD REPEAT-CONTAINING PROTEIN 11"/>
    <property type="match status" value="1"/>
</dbReference>
<name>A0ABD3VU51_SINWO</name>
<dbReference type="SUPFAM" id="SSF82171">
    <property type="entry name" value="DPP6 N-terminal domain-like"/>
    <property type="match status" value="1"/>
</dbReference>
<dbReference type="Proteomes" id="UP001634394">
    <property type="component" value="Unassembled WGS sequence"/>
</dbReference>
<reference evidence="3 4" key="1">
    <citation type="submission" date="2024-11" db="EMBL/GenBank/DDBJ databases">
        <title>Chromosome-level genome assembly of the freshwater bivalve Anodonta woodiana.</title>
        <authorList>
            <person name="Chen X."/>
        </authorList>
    </citation>
    <scope>NUCLEOTIDE SEQUENCE [LARGE SCALE GENOMIC DNA]</scope>
    <source>
        <strain evidence="3">MN2024</strain>
        <tissue evidence="3">Gills</tissue>
    </source>
</reference>
<dbReference type="Gene3D" id="2.130.10.10">
    <property type="entry name" value="YVTN repeat-like/Quinoprotein amine dehydrogenase"/>
    <property type="match status" value="1"/>
</dbReference>
<evidence type="ECO:0000313" key="3">
    <source>
        <dbReference type="EMBL" id="KAL3865119.1"/>
    </source>
</evidence>
<dbReference type="InterPro" id="IPR057852">
    <property type="entry name" value="Beta-prop_WDR11_1st"/>
</dbReference>
<sequence length="500" mass="57102">MKRSKKLSVQPKIIPSNLHSDNNGACDWGYHGYIAYGCKTHVVVVDHSTVEVIQTLDSHKDNVVKVKWQQQNFYHSQTAGRTYNLIVASADKKGSVIIWDVVSGKMRSEFTGGQRIQEMEWYPGTEESHELLVTLQGGNTLSIWETYTGVRLWKKEFSKNLSSFCLDPFDVHQLAILSEDSQVLLVPDLNSKRPPSNDFHIIRFTSNDSNPKQDDDTKNSGKDSSDGMNASTVARIVKRASWNKLTSLADNIQNLFGADTGTNKRQVQPEENRECIQVVFNPSRIHQLFIVYSSQILLLDIDMKILLNDIRLDPLSSALVKRVDSNNAVMRIYRVDSNNIVLRIYRVGSNNAVMKIYRVGSNTNVMKMYRVGSNNIVMRIYRVGSNNAVMRIYRVDSNNIVLRIYRVGSNTIVMRIYRVGSNNAVMKIYRVDSKNVVMRIYRVGSNTNVMKIYRVGSNNIVMRIYRVESNNALMRIYRVDSNNAVMRTYRVGSNNIVMRI</sequence>
<keyword evidence="4" id="KW-1185">Reference proteome</keyword>
<dbReference type="InterPro" id="IPR015943">
    <property type="entry name" value="WD40/YVTN_repeat-like_dom_sf"/>
</dbReference>
<feature type="region of interest" description="Disordered" evidence="1">
    <location>
        <begin position="200"/>
        <end position="228"/>
    </location>
</feature>
<dbReference type="Pfam" id="PF23751">
    <property type="entry name" value="Beta-prop_WDR11_1st"/>
    <property type="match status" value="1"/>
</dbReference>
<gene>
    <name evidence="3" type="ORF">ACJMK2_006748</name>
</gene>
<organism evidence="3 4">
    <name type="scientific">Sinanodonta woodiana</name>
    <name type="common">Chinese pond mussel</name>
    <name type="synonym">Anodonta woodiana</name>
    <dbReference type="NCBI Taxonomy" id="1069815"/>
    <lineage>
        <taxon>Eukaryota</taxon>
        <taxon>Metazoa</taxon>
        <taxon>Spiralia</taxon>
        <taxon>Lophotrochozoa</taxon>
        <taxon>Mollusca</taxon>
        <taxon>Bivalvia</taxon>
        <taxon>Autobranchia</taxon>
        <taxon>Heteroconchia</taxon>
        <taxon>Palaeoheterodonta</taxon>
        <taxon>Unionida</taxon>
        <taxon>Unionoidea</taxon>
        <taxon>Unionidae</taxon>
        <taxon>Unioninae</taxon>
        <taxon>Sinanodonta</taxon>
    </lineage>
</organism>
<proteinExistence type="predicted"/>
<protein>
    <recommendedName>
        <fullName evidence="2">WDR11 first beta-propeller domain-containing protein</fullName>
    </recommendedName>
</protein>
<comment type="caution">
    <text evidence="3">The sequence shown here is derived from an EMBL/GenBank/DDBJ whole genome shotgun (WGS) entry which is preliminary data.</text>
</comment>
<feature type="compositionally biased region" description="Basic and acidic residues" evidence="1">
    <location>
        <begin position="211"/>
        <end position="225"/>
    </location>
</feature>
<dbReference type="InterPro" id="IPR039694">
    <property type="entry name" value="WDR11"/>
</dbReference>
<accession>A0ABD3VU51</accession>
<feature type="domain" description="WDR11 first beta-propeller" evidence="2">
    <location>
        <begin position="21"/>
        <end position="179"/>
    </location>
</feature>
<dbReference type="AlphaFoldDB" id="A0ABD3VU51"/>
<dbReference type="PANTHER" id="PTHR14593:SF5">
    <property type="entry name" value="WD REPEAT-CONTAINING PROTEIN 11"/>
    <property type="match status" value="1"/>
</dbReference>
<evidence type="ECO:0000313" key="4">
    <source>
        <dbReference type="Proteomes" id="UP001634394"/>
    </source>
</evidence>
<dbReference type="EMBL" id="JBJQND010000010">
    <property type="protein sequence ID" value="KAL3865119.1"/>
    <property type="molecule type" value="Genomic_DNA"/>
</dbReference>